<dbReference type="Gramene" id="TraesCS5B03G0869000.1">
    <property type="protein sequence ID" value="TraesCS5B03G0869000.1.CDS1"/>
    <property type="gene ID" value="TraesCS5B03G0869000"/>
</dbReference>
<sequence>MENSEGKTLYSGATNCKLLVQHYMWHRTTWILARHHYRAQECPLYFPEAFLLSKHMTYSITTALKGSMIRPWHVNPNSSLDILSSSPKIVLPRYAKGTSNRLPSVVYMMQWPLSATGDDVQHASSSLDVALTLWHFLTN</sequence>
<dbReference type="Gramene" id="TraesNOR5B03G02972490.1">
    <property type="protein sequence ID" value="TraesNOR5B03G02972490.1.CDS1"/>
    <property type="gene ID" value="TraesNOR5B03G02972490"/>
</dbReference>
<proteinExistence type="predicted"/>
<dbReference type="Gramene" id="TraesWEE_scaffold_003825_01G001300.1">
    <property type="protein sequence ID" value="TraesWEE_scaffold_003825_01G001300.1"/>
    <property type="gene ID" value="TraesWEE_scaffold_003825_01G001300"/>
</dbReference>
<keyword evidence="2" id="KW-1185">Reference proteome</keyword>
<reference evidence="1" key="1">
    <citation type="submission" date="2018-08" db="EMBL/GenBank/DDBJ databases">
        <authorList>
            <person name="Rossello M."/>
        </authorList>
    </citation>
    <scope>NUCLEOTIDE SEQUENCE [LARGE SCALE GENOMIC DNA]</scope>
    <source>
        <strain evidence="1">cv. Chinese Spring</strain>
    </source>
</reference>
<dbReference type="EnsemblPlants" id="TraesCS5B02G346300.1">
    <property type="protein sequence ID" value="TraesCS5B02G346300.1.cds1"/>
    <property type="gene ID" value="TraesCS5B02G346300"/>
</dbReference>
<name>A0A3B6LQG8_WHEAT</name>
<dbReference type="Gramene" id="TraesCAD_scaffold_031775_01G002400.1">
    <property type="protein sequence ID" value="TraesCAD_scaffold_031775_01G002400.1"/>
    <property type="gene ID" value="TraesCAD_scaffold_031775_01G002400"/>
</dbReference>
<dbReference type="Proteomes" id="UP000019116">
    <property type="component" value="Chromosome 5B"/>
</dbReference>
<reference evidence="1" key="2">
    <citation type="submission" date="2018-10" db="UniProtKB">
        <authorList>
            <consortium name="EnsemblPlants"/>
        </authorList>
    </citation>
    <scope>IDENTIFICATION</scope>
</reference>
<dbReference type="OrthoDB" id="687926at2759"/>
<protein>
    <submittedName>
        <fullName evidence="1">Uncharacterized protein</fullName>
    </submittedName>
</protein>
<accession>A0A3B6LQG8</accession>
<dbReference type="Gramene" id="TraesCS5B02G346300.1">
    <property type="protein sequence ID" value="TraesCS5B02G346300.1.cds1"/>
    <property type="gene ID" value="TraesCS5B02G346300"/>
</dbReference>
<organism evidence="1">
    <name type="scientific">Triticum aestivum</name>
    <name type="common">Wheat</name>
    <dbReference type="NCBI Taxonomy" id="4565"/>
    <lineage>
        <taxon>Eukaryota</taxon>
        <taxon>Viridiplantae</taxon>
        <taxon>Streptophyta</taxon>
        <taxon>Embryophyta</taxon>
        <taxon>Tracheophyta</taxon>
        <taxon>Spermatophyta</taxon>
        <taxon>Magnoliopsida</taxon>
        <taxon>Liliopsida</taxon>
        <taxon>Poales</taxon>
        <taxon>Poaceae</taxon>
        <taxon>BOP clade</taxon>
        <taxon>Pooideae</taxon>
        <taxon>Triticodae</taxon>
        <taxon>Triticeae</taxon>
        <taxon>Triticinae</taxon>
        <taxon>Triticum</taxon>
    </lineage>
</organism>
<dbReference type="Gramene" id="TraesJUL5B03G02965510.1">
    <property type="protein sequence ID" value="TraesJUL5B03G02965510.1.CDS1"/>
    <property type="gene ID" value="TraesJUL5B03G02965510"/>
</dbReference>
<dbReference type="Gramene" id="TraesLAC5B03G02899400.1">
    <property type="protein sequence ID" value="TraesLAC5B03G02899400.1.CDS1"/>
    <property type="gene ID" value="TraesLAC5B03G02899400"/>
</dbReference>
<evidence type="ECO:0000313" key="2">
    <source>
        <dbReference type="Proteomes" id="UP000019116"/>
    </source>
</evidence>
<dbReference type="AlphaFoldDB" id="A0A3B6LQG8"/>
<evidence type="ECO:0000313" key="1">
    <source>
        <dbReference type="EnsemblPlants" id="TraesCS5B02G346300.1.cds1"/>
    </source>
</evidence>